<reference evidence="1" key="1">
    <citation type="submission" date="2011-10" db="EMBL/GenBank/DDBJ databases">
        <title>Provirophages and transpovirons: unique mobilome of giant viruses.</title>
        <authorList>
            <person name="Desnues C."/>
            <person name="LaScola B."/>
            <person name="Yutin N."/>
            <person name="Fournous G."/>
            <person name="Koonin E."/>
            <person name="Raoult D."/>
        </authorList>
    </citation>
    <scope>NUCLEOTIDE SEQUENCE</scope>
    <source>
        <strain evidence="1">Mv13-c7</strain>
    </source>
</reference>
<protein>
    <submittedName>
        <fullName evidence="1">Uncharacterized protein</fullName>
    </submittedName>
</protein>
<proteinExistence type="predicted"/>
<name>H2EB02_9VIRU</name>
<accession>H2EB02</accession>
<gene>
    <name evidence="1" type="ORF">c7_L512</name>
</gene>
<organism evidence="1">
    <name type="scientific">Megavirus courdo7</name>
    <dbReference type="NCBI Taxonomy" id="1128135"/>
    <lineage>
        <taxon>Viruses</taxon>
        <taxon>Varidnaviria</taxon>
        <taxon>Bamfordvirae</taxon>
        <taxon>Nucleocytoviricota</taxon>
        <taxon>Megaviricetes</taxon>
        <taxon>Imitervirales</taxon>
        <taxon>Mimiviridae</taxon>
        <taxon>Megamimivirinae</taxon>
        <taxon>Megavirus</taxon>
    </lineage>
</organism>
<dbReference type="EMBL" id="JN885991">
    <property type="protein sequence ID" value="AEX61575.1"/>
    <property type="molecule type" value="Genomic_DNA"/>
</dbReference>
<sequence>MSKPSTINNPNNAPADAPATAFILFRLINLSSTSFLTAPI</sequence>
<evidence type="ECO:0000313" key="1">
    <source>
        <dbReference type="EMBL" id="AEX61575.1"/>
    </source>
</evidence>